<comment type="caution">
    <text evidence="4">The sequence shown here is derived from an EMBL/GenBank/DDBJ whole genome shotgun (WGS) entry which is preliminary data.</text>
</comment>
<dbReference type="SUPFAM" id="SSF53474">
    <property type="entry name" value="alpha/beta-Hydrolases"/>
    <property type="match status" value="1"/>
</dbReference>
<proteinExistence type="predicted"/>
<dbReference type="InterPro" id="IPR026444">
    <property type="entry name" value="Secre_tail"/>
</dbReference>
<accession>A0ABT6XSP1</accession>
<evidence type="ECO:0000259" key="3">
    <source>
        <dbReference type="Pfam" id="PF18962"/>
    </source>
</evidence>
<gene>
    <name evidence="4" type="ORF">QHT84_11880</name>
</gene>
<dbReference type="Pfam" id="PF18962">
    <property type="entry name" value="Por_Secre_tail"/>
    <property type="match status" value="1"/>
</dbReference>
<evidence type="ECO:0000259" key="2">
    <source>
        <dbReference type="Pfam" id="PF12740"/>
    </source>
</evidence>
<protein>
    <submittedName>
        <fullName evidence="4">T9SS type A sorting domain-containing protein</fullName>
    </submittedName>
</protein>
<sequence length="370" mass="39809">MAQTYQIGHTTINFTDSSRGNRVIATEVYYPADFAGDNVPLANDNVVFPTLSFGHGFVMTWDAYQNFWTSLVPNGYIMLFPKTEGSISPSHLDFGKDLAFILNQMLVLNSNSASLFYNRVSTMNAVMGHSMGGGASFLAAQLNSNITTLVNFAAAETNPSAITAAGLIAIPSLVFSGSNDCVTPPNAHQIPMYSALAGQCKTLISITGGSHCQMANSNFLCNFGESSCSPQASISRASQQAIINSYLIPWLNFQLKGDCNAGSQFDAQITADTAITFQKNCLLCPSLSVDTASTENTVTIYPNPTDTVLMVRVAISTRCDIIIFDGTGKKIVSETFTESTNIDTADFSEGVYYYIVSSENKIVGRGKFIK</sequence>
<keyword evidence="1" id="KW-0732">Signal</keyword>
<evidence type="ECO:0000256" key="1">
    <source>
        <dbReference type="ARBA" id="ARBA00022729"/>
    </source>
</evidence>
<feature type="domain" description="PET hydrolase/cutinase-like" evidence="2">
    <location>
        <begin position="24"/>
        <end position="218"/>
    </location>
</feature>
<dbReference type="InterPro" id="IPR041127">
    <property type="entry name" value="PET_hydrolase/cutinase-like"/>
</dbReference>
<dbReference type="RefSeq" id="WP_283239780.1">
    <property type="nucleotide sequence ID" value="NZ_JASGBP010000009.1"/>
</dbReference>
<dbReference type="Pfam" id="PF12740">
    <property type="entry name" value="PETase"/>
    <property type="match status" value="1"/>
</dbReference>
<dbReference type="InterPro" id="IPR029058">
    <property type="entry name" value="AB_hydrolase_fold"/>
</dbReference>
<evidence type="ECO:0000313" key="5">
    <source>
        <dbReference type="Proteomes" id="UP001230035"/>
    </source>
</evidence>
<organism evidence="4 5">
    <name type="scientific">Flavobacterium sedimenticola</name>
    <dbReference type="NCBI Taxonomy" id="3043286"/>
    <lineage>
        <taxon>Bacteria</taxon>
        <taxon>Pseudomonadati</taxon>
        <taxon>Bacteroidota</taxon>
        <taxon>Flavobacteriia</taxon>
        <taxon>Flavobacteriales</taxon>
        <taxon>Flavobacteriaceae</taxon>
        <taxon>Flavobacterium</taxon>
    </lineage>
</organism>
<dbReference type="Proteomes" id="UP001230035">
    <property type="component" value="Unassembled WGS sequence"/>
</dbReference>
<dbReference type="Gene3D" id="3.40.50.1820">
    <property type="entry name" value="alpha/beta hydrolase"/>
    <property type="match status" value="1"/>
</dbReference>
<dbReference type="EMBL" id="JASGBP010000009">
    <property type="protein sequence ID" value="MDI9258114.1"/>
    <property type="molecule type" value="Genomic_DNA"/>
</dbReference>
<feature type="domain" description="Secretion system C-terminal sorting" evidence="3">
    <location>
        <begin position="300"/>
        <end position="363"/>
    </location>
</feature>
<evidence type="ECO:0000313" key="4">
    <source>
        <dbReference type="EMBL" id="MDI9258114.1"/>
    </source>
</evidence>
<dbReference type="NCBIfam" id="TIGR04183">
    <property type="entry name" value="Por_Secre_tail"/>
    <property type="match status" value="1"/>
</dbReference>
<name>A0ABT6XSP1_9FLAO</name>
<reference evidence="4 5" key="1">
    <citation type="submission" date="2023-05" db="EMBL/GenBank/DDBJ databases">
        <title>Flavobacterium sedimenti sp. nov., isolated from the sediment.</title>
        <authorList>
            <person name="Wu N."/>
        </authorList>
    </citation>
    <scope>NUCLEOTIDE SEQUENCE [LARGE SCALE GENOMIC DNA]</scope>
    <source>
        <strain evidence="4 5">YZ-48</strain>
    </source>
</reference>
<keyword evidence="5" id="KW-1185">Reference proteome</keyword>